<accession>A0A378WFR6</accession>
<keyword evidence="1" id="KW-1133">Transmembrane helix</keyword>
<dbReference type="Proteomes" id="UP000254055">
    <property type="component" value="Unassembled WGS sequence"/>
</dbReference>
<evidence type="ECO:0000256" key="1">
    <source>
        <dbReference type="SAM" id="Phobius"/>
    </source>
</evidence>
<protein>
    <submittedName>
        <fullName evidence="2">Phage associated protein</fullName>
    </submittedName>
</protein>
<name>A0A378WFR6_9NEIS</name>
<reference evidence="2 3" key="1">
    <citation type="submission" date="2018-06" db="EMBL/GenBank/DDBJ databases">
        <authorList>
            <consortium name="Pathogen Informatics"/>
            <person name="Doyle S."/>
        </authorList>
    </citation>
    <scope>NUCLEOTIDE SEQUENCE [LARGE SCALE GENOMIC DNA]</scope>
    <source>
        <strain evidence="2 3">NCTC12229</strain>
    </source>
</reference>
<keyword evidence="1" id="KW-0472">Membrane</keyword>
<dbReference type="RefSeq" id="WP_115133576.1">
    <property type="nucleotide sequence ID" value="NZ_UGRS01000001.1"/>
</dbReference>
<dbReference type="OrthoDB" id="8606928at2"/>
<keyword evidence="1" id="KW-0812">Transmembrane</keyword>
<feature type="transmembrane region" description="Helical" evidence="1">
    <location>
        <begin position="6"/>
        <end position="27"/>
    </location>
</feature>
<evidence type="ECO:0000313" key="2">
    <source>
        <dbReference type="EMBL" id="SUA36316.1"/>
    </source>
</evidence>
<evidence type="ECO:0000313" key="3">
    <source>
        <dbReference type="Proteomes" id="UP000254055"/>
    </source>
</evidence>
<organism evidence="2 3">
    <name type="scientific">Neisseria zoodegmatis</name>
    <dbReference type="NCBI Taxonomy" id="326523"/>
    <lineage>
        <taxon>Bacteria</taxon>
        <taxon>Pseudomonadati</taxon>
        <taxon>Pseudomonadota</taxon>
        <taxon>Betaproteobacteria</taxon>
        <taxon>Neisseriales</taxon>
        <taxon>Neisseriaceae</taxon>
        <taxon>Neisseria</taxon>
    </lineage>
</organism>
<dbReference type="AlphaFoldDB" id="A0A378WFR6"/>
<gene>
    <name evidence="2" type="ORF">NCTC12229_00731</name>
</gene>
<dbReference type="EMBL" id="UGRS01000001">
    <property type="protein sequence ID" value="SUA36316.1"/>
    <property type="molecule type" value="Genomic_DNA"/>
</dbReference>
<sequence>MWANNVVLRTAVSAGLLVAAVLALYFAGRIDGYRTAQAEAEQDKQEIIGIYQGAALAAEIQYSEKLAEAAAEKQKWFDFAQAQSVKLAAANRALDVKTAQLQEQISHAIKKDGDAFSGIGPDSLREYNRAFGYADH</sequence>
<proteinExistence type="predicted"/>